<keyword evidence="2" id="KW-1185">Reference proteome</keyword>
<name>A0A511QCX1_9VIBR</name>
<protein>
    <submittedName>
        <fullName evidence="1">Uncharacterized protein</fullName>
    </submittedName>
</protein>
<reference evidence="1 2" key="1">
    <citation type="submission" date="2019-07" db="EMBL/GenBank/DDBJ databases">
        <title>Whole genome shotgun sequence of Vibrio sagamiensis NBRC 104589.</title>
        <authorList>
            <person name="Hosoyama A."/>
            <person name="Uohara A."/>
            <person name="Ohji S."/>
            <person name="Ichikawa N."/>
        </authorList>
    </citation>
    <scope>NUCLEOTIDE SEQUENCE [LARGE SCALE GENOMIC DNA]</scope>
    <source>
        <strain evidence="1 2">NBRC 104589</strain>
    </source>
</reference>
<sequence>MRQKISVEQVKASIDQKQVENALELSEKAIDDLSTLTEAYLYFCEEKLNTASESFSFLLKQRVQLFKRGYPSREHNYLRLIERKMEELKQVYLAFYKLAPGLIYTQKNVQPEIYVWLMLQPEFGAELDNLLCGLSQLNELEKNTANLIIAQSQLVNIDQVLVELIEGKTPASLRYFECLQIRHTLSISLTKRWLREGIISANLAYPLLAKNDVKEAIEWVNDNAQGEQYLFERLLTKQDKNTWFRQHFGTDPNGLPSKQVLTYGKLLGLEEFSAFNVHSEQAPYDFMLCGETSLVPEIIEHLVTLDEFDGEVWVHALYVVFGNYLPCKPNQIGIEFEWEEVIQLLQVWLEEEEFKQNLPSRLGYELSFDSTLMAMQNSDIHDTFRQWLWRQLCIQSRAFISWNMVMPVFQQEWVFHNLKSVPSARERFNLRNSNAIVGY</sequence>
<dbReference type="EMBL" id="BJXJ01000009">
    <property type="protein sequence ID" value="GEM75145.1"/>
    <property type="molecule type" value="Genomic_DNA"/>
</dbReference>
<evidence type="ECO:0000313" key="1">
    <source>
        <dbReference type="EMBL" id="GEM75145.1"/>
    </source>
</evidence>
<comment type="caution">
    <text evidence="1">The sequence shown here is derived from an EMBL/GenBank/DDBJ whole genome shotgun (WGS) entry which is preliminary data.</text>
</comment>
<evidence type="ECO:0000313" key="2">
    <source>
        <dbReference type="Proteomes" id="UP000321922"/>
    </source>
</evidence>
<dbReference type="Proteomes" id="UP000321922">
    <property type="component" value="Unassembled WGS sequence"/>
</dbReference>
<proteinExistence type="predicted"/>
<dbReference type="OrthoDB" id="5811309at2"/>
<dbReference type="AlphaFoldDB" id="A0A511QCX1"/>
<organism evidence="1 2">
    <name type="scientific">Vibrio sagamiensis NBRC 104589</name>
    <dbReference type="NCBI Taxonomy" id="1219064"/>
    <lineage>
        <taxon>Bacteria</taxon>
        <taxon>Pseudomonadati</taxon>
        <taxon>Pseudomonadota</taxon>
        <taxon>Gammaproteobacteria</taxon>
        <taxon>Vibrionales</taxon>
        <taxon>Vibrionaceae</taxon>
        <taxon>Vibrio</taxon>
    </lineage>
</organism>
<dbReference type="RefSeq" id="WP_039982849.1">
    <property type="nucleotide sequence ID" value="NZ_BAOJ01000140.1"/>
</dbReference>
<accession>A0A511QCX1</accession>
<gene>
    <name evidence="1" type="ORF">VSA01S_12570</name>
</gene>